<organism evidence="1 2">
    <name type="scientific">Castanea mollissima</name>
    <name type="common">Chinese chestnut</name>
    <dbReference type="NCBI Taxonomy" id="60419"/>
    <lineage>
        <taxon>Eukaryota</taxon>
        <taxon>Viridiplantae</taxon>
        <taxon>Streptophyta</taxon>
        <taxon>Embryophyta</taxon>
        <taxon>Tracheophyta</taxon>
        <taxon>Spermatophyta</taxon>
        <taxon>Magnoliopsida</taxon>
        <taxon>eudicotyledons</taxon>
        <taxon>Gunneridae</taxon>
        <taxon>Pentapetalae</taxon>
        <taxon>rosids</taxon>
        <taxon>fabids</taxon>
        <taxon>Fagales</taxon>
        <taxon>Fagaceae</taxon>
        <taxon>Castanea</taxon>
    </lineage>
</organism>
<evidence type="ECO:0000313" key="2">
    <source>
        <dbReference type="Proteomes" id="UP000737018"/>
    </source>
</evidence>
<dbReference type="EMBL" id="JRKL02004785">
    <property type="protein sequence ID" value="KAF3951773.1"/>
    <property type="molecule type" value="Genomic_DNA"/>
</dbReference>
<dbReference type="OrthoDB" id="250329at2759"/>
<gene>
    <name evidence="1" type="ORF">CMV_022613</name>
</gene>
<accession>A0A8J4QUN3</accession>
<keyword evidence="2" id="KW-1185">Reference proteome</keyword>
<reference evidence="1" key="1">
    <citation type="submission" date="2020-03" db="EMBL/GenBank/DDBJ databases">
        <title>Castanea mollissima Vanexum genome sequencing.</title>
        <authorList>
            <person name="Staton M."/>
        </authorList>
    </citation>
    <scope>NUCLEOTIDE SEQUENCE</scope>
    <source>
        <tissue evidence="1">Leaf</tissue>
    </source>
</reference>
<name>A0A8J4QUN3_9ROSI</name>
<evidence type="ECO:0000313" key="1">
    <source>
        <dbReference type="EMBL" id="KAF3951773.1"/>
    </source>
</evidence>
<dbReference type="Proteomes" id="UP000737018">
    <property type="component" value="Unassembled WGS sequence"/>
</dbReference>
<sequence length="108" mass="12047">MFGGNEIKLTLWGSVANQVEESFFTVNPSPFIIIATCLIVKTFKEPIEARWTDGIPSLYRDFGTSAVGLLLGRVLALTSLEISKDMMLKYTEGASATKMIWTKIHLIY</sequence>
<proteinExistence type="predicted"/>
<dbReference type="AlphaFoldDB" id="A0A8J4QUN3"/>
<protein>
    <submittedName>
        <fullName evidence="1">Uncharacterized protein</fullName>
    </submittedName>
</protein>
<comment type="caution">
    <text evidence="1">The sequence shown here is derived from an EMBL/GenBank/DDBJ whole genome shotgun (WGS) entry which is preliminary data.</text>
</comment>